<keyword evidence="2" id="KW-0378">Hydrolase</keyword>
<sequence>MIVAHHDGAEGALSWLDDAGYTVRELDSDGKSFLLSHQLQLGRWDKVAQTVGALSETDFDKTPILHHLAALATLGPTVPQDFRAVVLTEVPFESREFPIASDAIAMDARRAAHTHFLNAVKAANQLACPRAARMDDEYTLWLELRDPAQSAQGKKRLENILRDPSTALGFVHYAFQFGIKLDLDAVERDIERSIAINGGMTIDAAIARFALAFVQPTPEEAANYITRHHNQLAAHIDTKLMRYRQIEMLSRAGLTERANEVLDRLIEEGILAEQESNLRRIISEAKGSDLIESLKAQYETTSALGDLINLVAELENHKRWDDLCEFGKRLFKETHSLRDAERLVNAFDNTQRSEKLVGFLNENTDLLSQSNHLRMSYAWGLYYEGAFLESRTALAELSDDEGSPNYRTLQVNLGIATGDWASLTAYIANEYKNRNDRSAHDLLGAAQLAIHLGLPHAKDLLFEAVEKADDESAVLTAAYFIATSAGWEGDLQVYQWLEKAAKLSGDDGPLKRMRLKDILDRKPEWDRRESETWHLLSRGQMPIFLAAQSLNRTLIDLTTFPAFANLNETDPRRRSAIPAYSGRRVSLEFDVGGKALALDATALLTLSFLKILDVALDAFETIYIPHSTLGWLFEEYQKATFHQPSRIENAHKVRDLLAKDVLVKFAPSTAASSDLSAQVGDELAALITEAEKGRDDDDTQHIVVRSAPVYRLSSLMEEEADLSSHAAVLSSCLAVVDKLRQKGQLTADEEKRARAYLHLHEKPWLDQPDIADGATLYLDDITISYLLHLGLLGKLKAAGLTAVVSPREVSEVDALISYENMSDEVKKVIEGIRASLKSRMESGQVRVSRRRNFVECEEKSIPEHPSVGILALATYCDIAIIDDRFLNQHANIESGGTQVPVFSTLDLLNALVTAGVLTDDERLEHRTRLRRAGYFFVPVTVEELEQSLRDTTVADGAVVETAELKAIRESVLRVRMSNWLQLPEEAPWLDGTLKAFVRVIRNLWRDGADIEEITARSNWLVKHIDIRGWAHCLVPETADNVVRIGRATYILLMLLPLTEVKQRVEDAYCKWVEECILAPIQEQFPEVYAWLVNWFRSYVANMAEPQLSEGENW</sequence>
<dbReference type="EMBL" id="QZJW01000047">
    <property type="protein sequence ID" value="RJO60303.1"/>
    <property type="molecule type" value="Genomic_DNA"/>
</dbReference>
<protein>
    <submittedName>
        <fullName evidence="2">HNH endonuclease</fullName>
    </submittedName>
</protein>
<organism evidence="2 3">
    <name type="scientific">candidate division WS5 bacterium</name>
    <dbReference type="NCBI Taxonomy" id="2093353"/>
    <lineage>
        <taxon>Bacteria</taxon>
        <taxon>candidate division WS5</taxon>
    </lineage>
</organism>
<feature type="domain" description="HTH" evidence="1">
    <location>
        <begin position="515"/>
        <end position="584"/>
    </location>
</feature>
<keyword evidence="2" id="KW-0540">Nuclease</keyword>
<name>A0A419DB40_9BACT</name>
<reference evidence="2 3" key="1">
    <citation type="journal article" date="2017" name="ISME J.">
        <title>Energy and carbon metabolisms in a deep terrestrial subsurface fluid microbial community.</title>
        <authorList>
            <person name="Momper L."/>
            <person name="Jungbluth S.P."/>
            <person name="Lee M.D."/>
            <person name="Amend J.P."/>
        </authorList>
    </citation>
    <scope>NUCLEOTIDE SEQUENCE [LARGE SCALE GENOMIC DNA]</scope>
    <source>
        <strain evidence="2">SURF_29</strain>
    </source>
</reference>
<keyword evidence="2" id="KW-0255">Endonuclease</keyword>
<evidence type="ECO:0000313" key="3">
    <source>
        <dbReference type="Proteomes" id="UP000285655"/>
    </source>
</evidence>
<gene>
    <name evidence="2" type="ORF">C4544_05305</name>
</gene>
<dbReference type="AlphaFoldDB" id="A0A419DB40"/>
<comment type="caution">
    <text evidence="2">The sequence shown here is derived from an EMBL/GenBank/DDBJ whole genome shotgun (WGS) entry which is preliminary data.</text>
</comment>
<dbReference type="InterPro" id="IPR056620">
    <property type="entry name" value="HTH_next_PIN-TPR-GreABC"/>
</dbReference>
<evidence type="ECO:0000259" key="1">
    <source>
        <dbReference type="Pfam" id="PF24407"/>
    </source>
</evidence>
<dbReference type="Pfam" id="PF24407">
    <property type="entry name" value="HTH_upst_double_PIN"/>
    <property type="match status" value="1"/>
</dbReference>
<dbReference type="Proteomes" id="UP000285655">
    <property type="component" value="Unassembled WGS sequence"/>
</dbReference>
<accession>A0A419DB40</accession>
<proteinExistence type="predicted"/>
<evidence type="ECO:0000313" key="2">
    <source>
        <dbReference type="EMBL" id="RJO60303.1"/>
    </source>
</evidence>
<dbReference type="GO" id="GO:0004519">
    <property type="term" value="F:endonuclease activity"/>
    <property type="evidence" value="ECO:0007669"/>
    <property type="project" value="UniProtKB-KW"/>
</dbReference>